<evidence type="ECO:0000256" key="8">
    <source>
        <dbReference type="ARBA" id="ARBA00022759"/>
    </source>
</evidence>
<dbReference type="GO" id="GO:0000166">
    <property type="term" value="F:nucleotide binding"/>
    <property type="evidence" value="ECO:0007669"/>
    <property type="project" value="UniProtKB-KW"/>
</dbReference>
<keyword evidence="6" id="KW-0479">Metal-binding</keyword>
<evidence type="ECO:0000256" key="2">
    <source>
        <dbReference type="ARBA" id="ARBA00022679"/>
    </source>
</evidence>
<evidence type="ECO:0000256" key="4">
    <source>
        <dbReference type="ARBA" id="ARBA00022705"/>
    </source>
</evidence>
<keyword evidence="3" id="KW-0548">Nucleotidyltransferase</keyword>
<keyword evidence="9" id="KW-0378">Hydrolase</keyword>
<dbReference type="GO" id="GO:0003677">
    <property type="term" value="F:DNA binding"/>
    <property type="evidence" value="ECO:0007669"/>
    <property type="project" value="UniProtKB-KW"/>
</dbReference>
<keyword evidence="11" id="KW-0238">DNA-binding</keyword>
<evidence type="ECO:0000256" key="12">
    <source>
        <dbReference type="SAM" id="MobiDB-lite"/>
    </source>
</evidence>
<evidence type="ECO:0000256" key="1">
    <source>
        <dbReference type="ARBA" id="ARBA00004147"/>
    </source>
</evidence>
<dbReference type="GO" id="GO:0006260">
    <property type="term" value="P:DNA replication"/>
    <property type="evidence" value="ECO:0007669"/>
    <property type="project" value="UniProtKB-KW"/>
</dbReference>
<keyword evidence="10" id="KW-0190">Covalent protein-DNA linkage</keyword>
<dbReference type="GO" id="GO:0016787">
    <property type="term" value="F:hydrolase activity"/>
    <property type="evidence" value="ECO:0007669"/>
    <property type="project" value="UniProtKB-KW"/>
</dbReference>
<name>A0A2K9LSN2_9VIRU</name>
<gene>
    <name evidence="14" type="primary">Rep</name>
</gene>
<dbReference type="Pfam" id="PF02407">
    <property type="entry name" value="Viral_Rep"/>
    <property type="match status" value="1"/>
</dbReference>
<accession>A0A2K9LSN2</accession>
<evidence type="ECO:0000256" key="7">
    <source>
        <dbReference type="ARBA" id="ARBA00022741"/>
    </source>
</evidence>
<feature type="domain" description="CRESS-DNA virus Rep endonuclease" evidence="13">
    <location>
        <begin position="49"/>
        <end position="167"/>
    </location>
</feature>
<proteinExistence type="predicted"/>
<evidence type="ECO:0000313" key="14">
    <source>
        <dbReference type="EMBL" id="AUM61906.1"/>
    </source>
</evidence>
<keyword evidence="8" id="KW-0255">Endonuclease</keyword>
<dbReference type="PROSITE" id="PS52020">
    <property type="entry name" value="CRESS_DNA_REP"/>
    <property type="match status" value="1"/>
</dbReference>
<keyword evidence="2" id="KW-0808">Transferase</keyword>
<keyword evidence="5" id="KW-0540">Nuclease</keyword>
<feature type="compositionally biased region" description="Polar residues" evidence="12">
    <location>
        <begin position="28"/>
        <end position="42"/>
    </location>
</feature>
<dbReference type="GO" id="GO:0004519">
    <property type="term" value="F:endonuclease activity"/>
    <property type="evidence" value="ECO:0007669"/>
    <property type="project" value="UniProtKB-KW"/>
</dbReference>
<evidence type="ECO:0000259" key="13">
    <source>
        <dbReference type="PROSITE" id="PS52020"/>
    </source>
</evidence>
<organism evidence="14">
    <name type="scientific">uncultured virus</name>
    <dbReference type="NCBI Taxonomy" id="340016"/>
    <lineage>
        <taxon>Viruses</taxon>
        <taxon>environmental samples</taxon>
    </lineage>
</organism>
<dbReference type="GO" id="GO:0046872">
    <property type="term" value="F:metal ion binding"/>
    <property type="evidence" value="ECO:0007669"/>
    <property type="project" value="UniProtKB-KW"/>
</dbReference>
<keyword evidence="7" id="KW-0547">Nucleotide-binding</keyword>
<protein>
    <submittedName>
        <fullName evidence="14">Rep</fullName>
    </submittedName>
</protein>
<reference evidence="14" key="1">
    <citation type="submission" date="2017-01" db="EMBL/GenBank/DDBJ databases">
        <title>High-throughput sequencing uncovers low homogeneity in the biogeography of single-stranded DNA viruses.</title>
        <authorList>
            <person name="Pearson V.M."/>
            <person name="Rokyta D.R."/>
        </authorList>
    </citation>
    <scope>NUCLEOTIDE SEQUENCE</scope>
</reference>
<dbReference type="InterPro" id="IPR049912">
    <property type="entry name" value="CRESS_DNA_REP"/>
</dbReference>
<keyword evidence="4" id="KW-0235">DNA replication</keyword>
<evidence type="ECO:0000256" key="6">
    <source>
        <dbReference type="ARBA" id="ARBA00022723"/>
    </source>
</evidence>
<sequence>MVGTTKVVKKTVKKVNKSTKKPCGTEVGGNTNTPTSNCGSKNENSDNRGSFCKNWCFTVYPFEDLGSKDANLKMFEQIDVKDLNLSWLKINDDIRYFIYQYEMCPDTNRIHVQGYVQFRIRKRLNWIKKHLHDTAHFEAAKGDLKSNQDYCSKSDSKLYGPIQEGLSMKTGERVDIEEIANQILEGHEIDNDMMNNKCYIQHYKYFNNLKNVRKEKLAKESFIEKMKDFEPTKTQKIVYDLLMKQTNRQVLWIHDELGNRGKSSLADYILAKEYDNTFITSNMKHADLMHMYKDQKIILFDYTRAQEEQINYSSIEQFKSGRIFRTKYESSSIISKDLFRICIFANFGPDKSKLSSDRWQILHINKKDQCKIIEEQLENKGVRDTLFWGDEYTFNKMKSMGIDHYFERDYTNYEEEGEYEEESDEEYDSVPIFESGKFKKDVRVKLI</sequence>
<comment type="subcellular location">
    <subcellularLocation>
        <location evidence="1">Host nucleus</location>
    </subcellularLocation>
</comment>
<dbReference type="GO" id="GO:0016779">
    <property type="term" value="F:nucleotidyltransferase activity"/>
    <property type="evidence" value="ECO:0007669"/>
    <property type="project" value="UniProtKB-KW"/>
</dbReference>
<evidence type="ECO:0000256" key="11">
    <source>
        <dbReference type="ARBA" id="ARBA00023125"/>
    </source>
</evidence>
<feature type="region of interest" description="Disordered" evidence="12">
    <location>
        <begin position="19"/>
        <end position="46"/>
    </location>
</feature>
<dbReference type="GO" id="GO:0042025">
    <property type="term" value="C:host cell nucleus"/>
    <property type="evidence" value="ECO:0007669"/>
    <property type="project" value="UniProtKB-SubCell"/>
</dbReference>
<dbReference type="EMBL" id="KY487919">
    <property type="protein sequence ID" value="AUM61906.1"/>
    <property type="molecule type" value="Genomic_DNA"/>
</dbReference>
<evidence type="ECO:0000256" key="9">
    <source>
        <dbReference type="ARBA" id="ARBA00022801"/>
    </source>
</evidence>
<evidence type="ECO:0000256" key="3">
    <source>
        <dbReference type="ARBA" id="ARBA00022695"/>
    </source>
</evidence>
<evidence type="ECO:0000256" key="5">
    <source>
        <dbReference type="ARBA" id="ARBA00022722"/>
    </source>
</evidence>
<dbReference type="Gene3D" id="3.40.1310.20">
    <property type="match status" value="1"/>
</dbReference>
<evidence type="ECO:0000256" key="10">
    <source>
        <dbReference type="ARBA" id="ARBA00023124"/>
    </source>
</evidence>